<dbReference type="RefSeq" id="WP_322465234.1">
    <property type="nucleotide sequence ID" value="NZ_JAXOJX010000011.1"/>
</dbReference>
<keyword evidence="6" id="KW-1185">Reference proteome</keyword>
<comment type="caution">
    <text evidence="5">The sequence shown here is derived from an EMBL/GenBank/DDBJ whole genome shotgun (WGS) entry which is preliminary data.</text>
</comment>
<feature type="domain" description="UspA" evidence="4">
    <location>
        <begin position="1"/>
        <end position="138"/>
    </location>
</feature>
<evidence type="ECO:0000256" key="3">
    <source>
        <dbReference type="ARBA" id="ARBA00022840"/>
    </source>
</evidence>
<accession>A0ABU5ICV7</accession>
<dbReference type="PANTHER" id="PTHR46268">
    <property type="entry name" value="STRESS RESPONSE PROTEIN NHAX"/>
    <property type="match status" value="1"/>
</dbReference>
<proteinExistence type="inferred from homology"/>
<dbReference type="Pfam" id="PF00582">
    <property type="entry name" value="Usp"/>
    <property type="match status" value="1"/>
</dbReference>
<sequence>MLVAVDDSDCTKRMLAHLVSHERWCGKDVAWTVFHAVPPLPHRAAALADPASVEDYYASDAERVLRPVRSFLKRHGIQPTFVHKICPPAREIARLANTGKFDVAVMGSQGRGAVGGAVLGSVVQQVLASTRLPVLIIR</sequence>
<keyword evidence="2" id="KW-0547">Nucleotide-binding</keyword>
<dbReference type="InterPro" id="IPR006015">
    <property type="entry name" value="Universal_stress_UspA"/>
</dbReference>
<evidence type="ECO:0000256" key="1">
    <source>
        <dbReference type="ARBA" id="ARBA00008791"/>
    </source>
</evidence>
<evidence type="ECO:0000313" key="6">
    <source>
        <dbReference type="Proteomes" id="UP001293718"/>
    </source>
</evidence>
<evidence type="ECO:0000259" key="4">
    <source>
        <dbReference type="Pfam" id="PF00582"/>
    </source>
</evidence>
<dbReference type="PANTHER" id="PTHR46268:SF27">
    <property type="entry name" value="UNIVERSAL STRESS PROTEIN RV2623"/>
    <property type="match status" value="1"/>
</dbReference>
<dbReference type="Gene3D" id="3.40.50.620">
    <property type="entry name" value="HUPs"/>
    <property type="match status" value="1"/>
</dbReference>
<gene>
    <name evidence="5" type="ORF">SM757_09405</name>
</gene>
<evidence type="ECO:0000313" key="5">
    <source>
        <dbReference type="EMBL" id="MDZ5456787.1"/>
    </source>
</evidence>
<dbReference type="CDD" id="cd00293">
    <property type="entry name" value="USP-like"/>
    <property type="match status" value="1"/>
</dbReference>
<dbReference type="EMBL" id="JAXOJX010000011">
    <property type="protein sequence ID" value="MDZ5456787.1"/>
    <property type="molecule type" value="Genomic_DNA"/>
</dbReference>
<comment type="similarity">
    <text evidence="1">Belongs to the universal stress protein A family.</text>
</comment>
<organism evidence="5 6">
    <name type="scientific">Azohydromonas lata</name>
    <dbReference type="NCBI Taxonomy" id="45677"/>
    <lineage>
        <taxon>Bacteria</taxon>
        <taxon>Pseudomonadati</taxon>
        <taxon>Pseudomonadota</taxon>
        <taxon>Betaproteobacteria</taxon>
        <taxon>Burkholderiales</taxon>
        <taxon>Sphaerotilaceae</taxon>
        <taxon>Azohydromonas</taxon>
    </lineage>
</organism>
<dbReference type="SUPFAM" id="SSF52402">
    <property type="entry name" value="Adenine nucleotide alpha hydrolases-like"/>
    <property type="match status" value="1"/>
</dbReference>
<protein>
    <submittedName>
        <fullName evidence="5">Universal stress protein</fullName>
    </submittedName>
</protein>
<reference evidence="5 6" key="1">
    <citation type="submission" date="2023-11" db="EMBL/GenBank/DDBJ databases">
        <title>Draft genome of Azohydromonas lata strain H1 (DSM1123), a polyhydroxyalkanoate producer.</title>
        <authorList>
            <person name="Traversa D."/>
            <person name="D'Addabbo P."/>
            <person name="Pazzani C."/>
            <person name="Manzari C."/>
            <person name="Chiara M."/>
            <person name="Scrascia M."/>
        </authorList>
    </citation>
    <scope>NUCLEOTIDE SEQUENCE [LARGE SCALE GENOMIC DNA]</scope>
    <source>
        <strain evidence="5 6">H1</strain>
    </source>
</reference>
<keyword evidence="3" id="KW-0067">ATP-binding</keyword>
<dbReference type="Proteomes" id="UP001293718">
    <property type="component" value="Unassembled WGS sequence"/>
</dbReference>
<dbReference type="InterPro" id="IPR014729">
    <property type="entry name" value="Rossmann-like_a/b/a_fold"/>
</dbReference>
<dbReference type="InterPro" id="IPR006016">
    <property type="entry name" value="UspA"/>
</dbReference>
<dbReference type="PRINTS" id="PR01438">
    <property type="entry name" value="UNVRSLSTRESS"/>
</dbReference>
<name>A0ABU5ICV7_9BURK</name>
<evidence type="ECO:0000256" key="2">
    <source>
        <dbReference type="ARBA" id="ARBA00022741"/>
    </source>
</evidence>